<protein>
    <submittedName>
        <fullName evidence="1">Tail fiber assembly protein</fullName>
    </submittedName>
</protein>
<keyword evidence="2" id="KW-1185">Reference proteome</keyword>
<evidence type="ECO:0000313" key="2">
    <source>
        <dbReference type="Proteomes" id="UP000634530"/>
    </source>
</evidence>
<dbReference type="RefSeq" id="WP_186681957.1">
    <property type="nucleotide sequence ID" value="NZ_CP077093.1"/>
</dbReference>
<reference evidence="1 2" key="1">
    <citation type="journal article" date="2020" name="Microorganisms">
        <title>Reliable Identification of Environmental Pseudomonas Isolates Using the rpoD Gene.</title>
        <authorList>
            <consortium name="The Broad Institute Genome Sequencing Platform"/>
            <person name="Girard L."/>
            <person name="Lood C."/>
            <person name="Rokni-Zadeh H."/>
            <person name="van Noort V."/>
            <person name="Lavigne R."/>
            <person name="De Mot R."/>
        </authorList>
    </citation>
    <scope>NUCLEOTIDE SEQUENCE [LARGE SCALE GENOMIC DNA]</scope>
    <source>
        <strain evidence="1 2">RW8P3</strain>
    </source>
</reference>
<proteinExistence type="predicted"/>
<dbReference type="InterPro" id="IPR003458">
    <property type="entry name" value="Phage_T4_Gp38_tail_assem"/>
</dbReference>
<sequence>MSGFAVRNDGQGWRSVDGQEDILPNEWYTKENPPDPVPLPPTREELIEQVNAKRDSLLATAANRMGPLQDAVDLDEATSVEVSQLKSWKQYRVALNRVEQQENFPVDIAWPELPK</sequence>
<dbReference type="EMBL" id="CP077093">
    <property type="protein sequence ID" value="QXI29778.1"/>
    <property type="molecule type" value="Genomic_DNA"/>
</dbReference>
<accession>A0A9E6PNL3</accession>
<reference evidence="1 2" key="2">
    <citation type="journal article" date="2021" name="Microorganisms">
        <title>The Ever-Expanding Pseudomonas Genus: Description of 43 New Species and Partition of the Pseudomonas putida Group.</title>
        <authorList>
            <person name="Girard L."/>
            <person name="Lood C."/>
            <person name="Hofte M."/>
            <person name="Vandamme P."/>
            <person name="Rokni-Zadeh H."/>
            <person name="van Noort V."/>
            <person name="Lavigne R."/>
            <person name="De Mot R."/>
        </authorList>
    </citation>
    <scope>NUCLEOTIDE SEQUENCE [LARGE SCALE GENOMIC DNA]</scope>
    <source>
        <strain evidence="1 2">RW8P3</strain>
    </source>
</reference>
<organism evidence="1 2">
    <name type="scientific">Pseudomonas vanderleydeniana</name>
    <dbReference type="NCBI Taxonomy" id="2745495"/>
    <lineage>
        <taxon>Bacteria</taxon>
        <taxon>Pseudomonadati</taxon>
        <taxon>Pseudomonadota</taxon>
        <taxon>Gammaproteobacteria</taxon>
        <taxon>Pseudomonadales</taxon>
        <taxon>Pseudomonadaceae</taxon>
        <taxon>Pseudomonas</taxon>
    </lineage>
</organism>
<evidence type="ECO:0000313" key="1">
    <source>
        <dbReference type="EMBL" id="QXI29778.1"/>
    </source>
</evidence>
<dbReference type="Proteomes" id="UP000634530">
    <property type="component" value="Chromosome"/>
</dbReference>
<name>A0A9E6PNL3_9PSED</name>
<dbReference type="KEGG" id="pvw:HU752_007420"/>
<dbReference type="Pfam" id="PF02413">
    <property type="entry name" value="Caudo_TAP"/>
    <property type="match status" value="1"/>
</dbReference>
<gene>
    <name evidence="1" type="ORF">HU752_007420</name>
</gene>
<dbReference type="AlphaFoldDB" id="A0A9E6PNL3"/>